<dbReference type="EMBL" id="FR824244">
    <property type="protein sequence ID" value="CCA23569.1"/>
    <property type="molecule type" value="Genomic_DNA"/>
</dbReference>
<keyword evidence="1" id="KW-0378">Hydrolase</keyword>
<dbReference type="InterPro" id="IPR036691">
    <property type="entry name" value="Endo/exonu/phosph_ase_sf"/>
</dbReference>
<evidence type="ECO:0000313" key="1">
    <source>
        <dbReference type="EMBL" id="CCA23569.1"/>
    </source>
</evidence>
<keyword evidence="1" id="KW-0255">Endonuclease</keyword>
<reference evidence="1" key="1">
    <citation type="journal article" date="2011" name="PLoS Biol.">
        <title>Gene gain and loss during evolution of obligate parasitism in the white rust pathogen of Arabidopsis thaliana.</title>
        <authorList>
            <person name="Kemen E."/>
            <person name="Gardiner A."/>
            <person name="Schultz-Larsen T."/>
            <person name="Kemen A.C."/>
            <person name="Balmuth A.L."/>
            <person name="Robert-Seilaniantz A."/>
            <person name="Bailey K."/>
            <person name="Holub E."/>
            <person name="Studholme D.J."/>
            <person name="Maclean D."/>
            <person name="Jones J.D."/>
        </authorList>
    </citation>
    <scope>NUCLEOTIDE SEQUENCE</scope>
</reference>
<dbReference type="GO" id="GO:0003964">
    <property type="term" value="F:RNA-directed DNA polymerase activity"/>
    <property type="evidence" value="ECO:0007669"/>
    <property type="project" value="UniProtKB-KW"/>
</dbReference>
<gene>
    <name evidence="1" type="primary">AlNc14C199G8631</name>
    <name evidence="1" type="ORF">ALNC14_097130</name>
</gene>
<dbReference type="Gene3D" id="3.60.10.10">
    <property type="entry name" value="Endonuclease/exonuclease/phosphatase"/>
    <property type="match status" value="1"/>
</dbReference>
<reference evidence="1" key="2">
    <citation type="submission" date="2011-02" db="EMBL/GenBank/DDBJ databases">
        <authorList>
            <person name="MacLean D."/>
        </authorList>
    </citation>
    <scope>NUCLEOTIDE SEQUENCE</scope>
</reference>
<name>F0WQG0_9STRA</name>
<keyword evidence="1" id="KW-0695">RNA-directed DNA polymerase</keyword>
<protein>
    <submittedName>
        <fullName evidence="1">PREDICTED: similar to endonucleasereverse transcriptase putative</fullName>
    </submittedName>
</protein>
<proteinExistence type="predicted"/>
<organism evidence="1">
    <name type="scientific">Albugo laibachii Nc14</name>
    <dbReference type="NCBI Taxonomy" id="890382"/>
    <lineage>
        <taxon>Eukaryota</taxon>
        <taxon>Sar</taxon>
        <taxon>Stramenopiles</taxon>
        <taxon>Oomycota</taxon>
        <taxon>Peronosporomycetes</taxon>
        <taxon>Albuginales</taxon>
        <taxon>Albuginaceae</taxon>
        <taxon>Albugo</taxon>
    </lineage>
</organism>
<keyword evidence="1" id="KW-0808">Transferase</keyword>
<sequence length="332" mass="38838">MGRSAEETEAFYETLQQTIQRFRQQHFFNLGDFNAKIGHRRDGETFLGLYSRGYRNANGIHLRDFCADNDVFLSNTAFYKKRERNITTWQGIRGRDPVFNQIDNIILPLRFEPLLFNSQSWSGTLVDSVHRLMTTHLQLPNVYKILMHISGTQPSALKFDTALLRDPDILDLYQQTITKEIVASAPIDLLDWPSVLTRIKDIANTIIRTKVAIAQRPDHNEDIAELSREQKRLRILLTSSNDPVDLLLYRSRRRALLRTIRQKCKESGRLRITQHIKDLEKQKYTERLYQIVRRLMPRKRSTIYIRDQDERVIGNSRETAQVITDFSVSPVP</sequence>
<dbReference type="SUPFAM" id="SSF56219">
    <property type="entry name" value="DNase I-like"/>
    <property type="match status" value="1"/>
</dbReference>
<keyword evidence="1" id="KW-0548">Nucleotidyltransferase</keyword>
<dbReference type="AlphaFoldDB" id="F0WQG0"/>
<dbReference type="HOGENOM" id="CLU_837868_0_0_1"/>
<accession>F0WQG0</accession>
<dbReference type="GO" id="GO:0004519">
    <property type="term" value="F:endonuclease activity"/>
    <property type="evidence" value="ECO:0007669"/>
    <property type="project" value="UniProtKB-KW"/>
</dbReference>
<keyword evidence="1" id="KW-0540">Nuclease</keyword>